<organism evidence="9 10">
    <name type="scientific">Hamadaea flava</name>
    <dbReference type="NCBI Taxonomy" id="1742688"/>
    <lineage>
        <taxon>Bacteria</taxon>
        <taxon>Bacillati</taxon>
        <taxon>Actinomycetota</taxon>
        <taxon>Actinomycetes</taxon>
        <taxon>Micromonosporales</taxon>
        <taxon>Micromonosporaceae</taxon>
        <taxon>Hamadaea</taxon>
    </lineage>
</organism>
<evidence type="ECO:0000256" key="2">
    <source>
        <dbReference type="ARBA" id="ARBA00022448"/>
    </source>
</evidence>
<evidence type="ECO:0000256" key="3">
    <source>
        <dbReference type="ARBA" id="ARBA00022475"/>
    </source>
</evidence>
<dbReference type="EMBL" id="JBHSAY010000020">
    <property type="protein sequence ID" value="MFC4135240.1"/>
    <property type="molecule type" value="Genomic_DNA"/>
</dbReference>
<dbReference type="InterPro" id="IPR051393">
    <property type="entry name" value="ABC_transporter_permease"/>
</dbReference>
<dbReference type="PROSITE" id="PS50928">
    <property type="entry name" value="ABC_TM1"/>
    <property type="match status" value="1"/>
</dbReference>
<proteinExistence type="inferred from homology"/>
<feature type="transmembrane region" description="Helical" evidence="7">
    <location>
        <begin position="76"/>
        <end position="98"/>
    </location>
</feature>
<dbReference type="PANTHER" id="PTHR30193">
    <property type="entry name" value="ABC TRANSPORTER PERMEASE PROTEIN"/>
    <property type="match status" value="1"/>
</dbReference>
<evidence type="ECO:0000313" key="10">
    <source>
        <dbReference type="Proteomes" id="UP001595816"/>
    </source>
</evidence>
<evidence type="ECO:0000256" key="7">
    <source>
        <dbReference type="RuleBase" id="RU363032"/>
    </source>
</evidence>
<keyword evidence="3" id="KW-1003">Cell membrane</keyword>
<comment type="similarity">
    <text evidence="7">Belongs to the binding-protein-dependent transport system permease family.</text>
</comment>
<comment type="subcellular location">
    <subcellularLocation>
        <location evidence="1 7">Cell membrane</location>
        <topology evidence="1 7">Multi-pass membrane protein</topology>
    </subcellularLocation>
</comment>
<feature type="domain" description="ABC transmembrane type-1" evidence="8">
    <location>
        <begin position="72"/>
        <end position="285"/>
    </location>
</feature>
<feature type="transmembrane region" description="Helical" evidence="7">
    <location>
        <begin position="110"/>
        <end position="130"/>
    </location>
</feature>
<keyword evidence="4 7" id="KW-0812">Transmembrane</keyword>
<feature type="transmembrane region" description="Helical" evidence="7">
    <location>
        <begin position="161"/>
        <end position="183"/>
    </location>
</feature>
<keyword evidence="2 7" id="KW-0813">Transport</keyword>
<keyword evidence="5 7" id="KW-1133">Transmembrane helix</keyword>
<protein>
    <submittedName>
        <fullName evidence="9">Carbohydrate ABC transporter permease</fullName>
    </submittedName>
</protein>
<feature type="transmembrane region" description="Helical" evidence="7">
    <location>
        <begin position="212"/>
        <end position="231"/>
    </location>
</feature>
<dbReference type="InterPro" id="IPR035906">
    <property type="entry name" value="MetI-like_sf"/>
</dbReference>
<keyword evidence="10" id="KW-1185">Reference proteome</keyword>
<feature type="transmembrane region" description="Helical" evidence="7">
    <location>
        <begin position="12"/>
        <end position="35"/>
    </location>
</feature>
<keyword evidence="6 7" id="KW-0472">Membrane</keyword>
<reference evidence="10" key="1">
    <citation type="journal article" date="2019" name="Int. J. Syst. Evol. Microbiol.">
        <title>The Global Catalogue of Microorganisms (GCM) 10K type strain sequencing project: providing services to taxonomists for standard genome sequencing and annotation.</title>
        <authorList>
            <consortium name="The Broad Institute Genomics Platform"/>
            <consortium name="The Broad Institute Genome Sequencing Center for Infectious Disease"/>
            <person name="Wu L."/>
            <person name="Ma J."/>
        </authorList>
    </citation>
    <scope>NUCLEOTIDE SEQUENCE [LARGE SCALE GENOMIC DNA]</scope>
    <source>
        <strain evidence="10">CGMCC 4.7289</strain>
    </source>
</reference>
<evidence type="ECO:0000256" key="4">
    <source>
        <dbReference type="ARBA" id="ARBA00022692"/>
    </source>
</evidence>
<dbReference type="RefSeq" id="WP_253763115.1">
    <property type="nucleotide sequence ID" value="NZ_JAMZDZ010000001.1"/>
</dbReference>
<dbReference type="PANTHER" id="PTHR30193:SF37">
    <property type="entry name" value="INNER MEMBRANE ABC TRANSPORTER PERMEASE PROTEIN YCJO"/>
    <property type="match status" value="1"/>
</dbReference>
<feature type="transmembrane region" description="Helical" evidence="7">
    <location>
        <begin position="264"/>
        <end position="286"/>
    </location>
</feature>
<evidence type="ECO:0000256" key="5">
    <source>
        <dbReference type="ARBA" id="ARBA00022989"/>
    </source>
</evidence>
<evidence type="ECO:0000313" key="9">
    <source>
        <dbReference type="EMBL" id="MFC4135240.1"/>
    </source>
</evidence>
<dbReference type="CDD" id="cd06261">
    <property type="entry name" value="TM_PBP2"/>
    <property type="match status" value="1"/>
</dbReference>
<dbReference type="InterPro" id="IPR000515">
    <property type="entry name" value="MetI-like"/>
</dbReference>
<dbReference type="Pfam" id="PF00528">
    <property type="entry name" value="BPD_transp_1"/>
    <property type="match status" value="1"/>
</dbReference>
<evidence type="ECO:0000259" key="8">
    <source>
        <dbReference type="PROSITE" id="PS50928"/>
    </source>
</evidence>
<gene>
    <name evidence="9" type="ORF">ACFOZ4_31910</name>
</gene>
<dbReference type="Gene3D" id="1.10.3720.10">
    <property type="entry name" value="MetI-like"/>
    <property type="match status" value="1"/>
</dbReference>
<dbReference type="SUPFAM" id="SSF161098">
    <property type="entry name" value="MetI-like"/>
    <property type="match status" value="1"/>
</dbReference>
<evidence type="ECO:0000256" key="6">
    <source>
        <dbReference type="ARBA" id="ARBA00023136"/>
    </source>
</evidence>
<evidence type="ECO:0000256" key="1">
    <source>
        <dbReference type="ARBA" id="ARBA00004651"/>
    </source>
</evidence>
<comment type="caution">
    <text evidence="9">The sequence shown here is derived from an EMBL/GenBank/DDBJ whole genome shotgun (WGS) entry which is preliminary data.</text>
</comment>
<name>A0ABV8LW76_9ACTN</name>
<dbReference type="Proteomes" id="UP001595816">
    <property type="component" value="Unassembled WGS sequence"/>
</dbReference>
<sequence>MRKLSRHRGALIFVGPSVLLLLVFMVVPILVAAGASLTDLDLRGLADPSSVEFIGLENYRRLLSDELFGKAAVNTLLYVVIGVPLIVVCSLAVALLLNMGSSRLFRGLRAFYFLPAITNIVAVAVIWGYLYNTDSGLLNYLLSLGGVEPVPWLDQPFVAKLSLILVGVWKGAGFNMIIFLAALQGIPREYYEAAAIDGVTPWQRLTRITIPLLRYATFFVTVTTTIAWIQFFEEPFVMTDGGPLDGTMSVALFIYQNGFNLSDFGYASAASVLLFLAIMIVTAVQFRLRRSDVEY</sequence>
<accession>A0ABV8LW76</accession>